<feature type="compositionally biased region" description="Polar residues" evidence="1">
    <location>
        <begin position="320"/>
        <end position="333"/>
    </location>
</feature>
<comment type="caution">
    <text evidence="2">The sequence shown here is derived from an EMBL/GenBank/DDBJ whole genome shotgun (WGS) entry which is preliminary data.</text>
</comment>
<accession>A0A1Y2I6S0</accession>
<sequence>MDQVRLDRTWIGALTLSRVDSPGEAAPVRPPPGYEVTTLSHTAHDKYDVLLYYDWVCATVDPIDESKPSNGERGAIGFLAHRKRLQIKRNHKRKRKQARSIRYLAVHIVDYPSLQPIVTHTFVHRGWWGIDPADLPRASHVNDNHILSVNAPWIATLLLVDYKRKQYALAYTDEHGVSELVLRSYAENAPSNGKTVGSFIFEGRSNGTILRIVDDNTYRFYFIDNIGDSYTHMRLLSRATLAPISNVTIPIETNLFEHSPDHNRNLLMVTSTRGEASFWDVTTGRLQEWIQATPGHRPHVMFLRPMFRPGLLTESPPPSHTTRTGTPDLSSATAPCPIHEQRPWIQLIIGWPNCRPGLEHCPQNSGACLFNISSLPLAPRTSMDQLTAAPADRSPYLQNQGIRSMSMILGTPFLAGDITGHLMAVLQPNGRVVMIDLRTHSLPVESLSKPVADADPPSKQTAGLQPVKTTPLWLMS</sequence>
<protein>
    <submittedName>
        <fullName evidence="2">Uncharacterized protein</fullName>
    </submittedName>
</protein>
<gene>
    <name evidence="2" type="ORF">BCR44DRAFT_1013403</name>
</gene>
<feature type="region of interest" description="Disordered" evidence="1">
    <location>
        <begin position="448"/>
        <end position="476"/>
    </location>
</feature>
<dbReference type="EMBL" id="MCFL01000001">
    <property type="protein sequence ID" value="ORZ41753.1"/>
    <property type="molecule type" value="Genomic_DNA"/>
</dbReference>
<proteinExistence type="predicted"/>
<dbReference type="OrthoDB" id="10663064at2759"/>
<feature type="region of interest" description="Disordered" evidence="1">
    <location>
        <begin position="312"/>
        <end position="334"/>
    </location>
</feature>
<evidence type="ECO:0000313" key="2">
    <source>
        <dbReference type="EMBL" id="ORZ41753.1"/>
    </source>
</evidence>
<organism evidence="2 3">
    <name type="scientific">Catenaria anguillulae PL171</name>
    <dbReference type="NCBI Taxonomy" id="765915"/>
    <lineage>
        <taxon>Eukaryota</taxon>
        <taxon>Fungi</taxon>
        <taxon>Fungi incertae sedis</taxon>
        <taxon>Blastocladiomycota</taxon>
        <taxon>Blastocladiomycetes</taxon>
        <taxon>Blastocladiales</taxon>
        <taxon>Catenariaceae</taxon>
        <taxon>Catenaria</taxon>
    </lineage>
</organism>
<dbReference type="AlphaFoldDB" id="A0A1Y2I6S0"/>
<reference evidence="2 3" key="1">
    <citation type="submission" date="2016-07" db="EMBL/GenBank/DDBJ databases">
        <title>Pervasive Adenine N6-methylation of Active Genes in Fungi.</title>
        <authorList>
            <consortium name="DOE Joint Genome Institute"/>
            <person name="Mondo S.J."/>
            <person name="Dannebaum R.O."/>
            <person name="Kuo R.C."/>
            <person name="Labutti K."/>
            <person name="Haridas S."/>
            <person name="Kuo A."/>
            <person name="Salamov A."/>
            <person name="Ahrendt S.R."/>
            <person name="Lipzen A."/>
            <person name="Sullivan W."/>
            <person name="Andreopoulos W.B."/>
            <person name="Clum A."/>
            <person name="Lindquist E."/>
            <person name="Daum C."/>
            <person name="Ramamoorthy G.K."/>
            <person name="Gryganskyi A."/>
            <person name="Culley D."/>
            <person name="Magnuson J.K."/>
            <person name="James T.Y."/>
            <person name="O'Malley M.A."/>
            <person name="Stajich J.E."/>
            <person name="Spatafora J.W."/>
            <person name="Visel A."/>
            <person name="Grigoriev I.V."/>
        </authorList>
    </citation>
    <scope>NUCLEOTIDE SEQUENCE [LARGE SCALE GENOMIC DNA]</scope>
    <source>
        <strain evidence="2 3">PL171</strain>
    </source>
</reference>
<dbReference type="Proteomes" id="UP000193411">
    <property type="component" value="Unassembled WGS sequence"/>
</dbReference>
<evidence type="ECO:0000313" key="3">
    <source>
        <dbReference type="Proteomes" id="UP000193411"/>
    </source>
</evidence>
<evidence type="ECO:0000256" key="1">
    <source>
        <dbReference type="SAM" id="MobiDB-lite"/>
    </source>
</evidence>
<name>A0A1Y2I6S0_9FUNG</name>
<keyword evidence="3" id="KW-1185">Reference proteome</keyword>